<feature type="transmembrane region" description="Helical" evidence="8">
    <location>
        <begin position="40"/>
        <end position="63"/>
    </location>
</feature>
<dbReference type="GO" id="GO:0005886">
    <property type="term" value="C:plasma membrane"/>
    <property type="evidence" value="ECO:0007669"/>
    <property type="project" value="UniProtKB-SubCell"/>
</dbReference>
<organism evidence="9 10">
    <name type="scientific">Haloflavibacter putidus</name>
    <dbReference type="NCBI Taxonomy" id="2576776"/>
    <lineage>
        <taxon>Bacteria</taxon>
        <taxon>Pseudomonadati</taxon>
        <taxon>Bacteroidota</taxon>
        <taxon>Flavobacteriia</taxon>
        <taxon>Flavobacteriales</taxon>
        <taxon>Flavobacteriaceae</taxon>
        <taxon>Haloflavibacter</taxon>
    </lineage>
</organism>
<reference evidence="9 10" key="1">
    <citation type="submission" date="2019-06" db="EMBL/GenBank/DDBJ databases">
        <title>Flavibacter putida gen. nov., sp. nov., a novel marine bacterium of the family Flavobacteriaceae isolated from coastal seawater.</title>
        <authorList>
            <person name="Feng X."/>
        </authorList>
    </citation>
    <scope>NUCLEOTIDE SEQUENCE [LARGE SCALE GENOMIC DNA]</scope>
    <source>
        <strain evidence="9 10">PLHSN227</strain>
    </source>
</reference>
<dbReference type="RefSeq" id="WP_141420453.1">
    <property type="nucleotide sequence ID" value="NZ_VIAR01000001.1"/>
</dbReference>
<comment type="caution">
    <text evidence="9">The sequence shown here is derived from an EMBL/GenBank/DDBJ whole genome shotgun (WGS) entry which is preliminary data.</text>
</comment>
<protein>
    <submittedName>
        <fullName evidence="9">Divalent cation transporter</fullName>
    </submittedName>
</protein>
<comment type="similarity">
    <text evidence="2">Belongs to the ZIP transporter (TC 2.A.5) family.</text>
</comment>
<dbReference type="InterPro" id="IPR003689">
    <property type="entry name" value="ZIP"/>
</dbReference>
<evidence type="ECO:0000256" key="5">
    <source>
        <dbReference type="ARBA" id="ARBA00022833"/>
    </source>
</evidence>
<evidence type="ECO:0000256" key="1">
    <source>
        <dbReference type="ARBA" id="ARBA00004651"/>
    </source>
</evidence>
<proteinExistence type="inferred from homology"/>
<evidence type="ECO:0000256" key="8">
    <source>
        <dbReference type="SAM" id="Phobius"/>
    </source>
</evidence>
<feature type="transmembrane region" description="Helical" evidence="8">
    <location>
        <begin position="159"/>
        <end position="181"/>
    </location>
</feature>
<dbReference type="PANTHER" id="PTHR11040">
    <property type="entry name" value="ZINC/IRON TRANSPORTER"/>
    <property type="match status" value="1"/>
</dbReference>
<dbReference type="GO" id="GO:0005385">
    <property type="term" value="F:zinc ion transmembrane transporter activity"/>
    <property type="evidence" value="ECO:0007669"/>
    <property type="project" value="TreeGrafter"/>
</dbReference>
<feature type="transmembrane region" description="Helical" evidence="8">
    <location>
        <begin position="69"/>
        <end position="88"/>
    </location>
</feature>
<feature type="transmembrane region" description="Helical" evidence="8">
    <location>
        <begin position="7"/>
        <end position="28"/>
    </location>
</feature>
<feature type="transmembrane region" description="Helical" evidence="8">
    <location>
        <begin position="216"/>
        <end position="233"/>
    </location>
</feature>
<keyword evidence="6 8" id="KW-1133">Transmembrane helix</keyword>
<keyword evidence="3" id="KW-1003">Cell membrane</keyword>
<feature type="transmembrane region" description="Helical" evidence="8">
    <location>
        <begin position="187"/>
        <end position="204"/>
    </location>
</feature>
<accession>A0A508A4C5</accession>
<dbReference type="AlphaFoldDB" id="A0A508A4C5"/>
<dbReference type="EMBL" id="VIAR01000001">
    <property type="protein sequence ID" value="TQD40722.1"/>
    <property type="molecule type" value="Genomic_DNA"/>
</dbReference>
<evidence type="ECO:0000256" key="4">
    <source>
        <dbReference type="ARBA" id="ARBA00022692"/>
    </source>
</evidence>
<evidence type="ECO:0000256" key="6">
    <source>
        <dbReference type="ARBA" id="ARBA00022989"/>
    </source>
</evidence>
<dbReference type="Pfam" id="PF02535">
    <property type="entry name" value="Zip"/>
    <property type="match status" value="1"/>
</dbReference>
<evidence type="ECO:0000256" key="3">
    <source>
        <dbReference type="ARBA" id="ARBA00022475"/>
    </source>
</evidence>
<evidence type="ECO:0000313" key="9">
    <source>
        <dbReference type="EMBL" id="TQD40722.1"/>
    </source>
</evidence>
<evidence type="ECO:0000256" key="7">
    <source>
        <dbReference type="ARBA" id="ARBA00023136"/>
    </source>
</evidence>
<dbReference type="PANTHER" id="PTHR11040:SF211">
    <property type="entry name" value="ZINC TRANSPORTER ZIP11"/>
    <property type="match status" value="1"/>
</dbReference>
<name>A0A508A4C5_9FLAO</name>
<keyword evidence="5" id="KW-0862">Zinc</keyword>
<evidence type="ECO:0000313" key="10">
    <source>
        <dbReference type="Proteomes" id="UP000317169"/>
    </source>
</evidence>
<sequence>MSELGEILLYAGFSGITVIIGGFLAHYFTKKSKQSKHRTIFNHSITAFGGGIILSALAMVLVPKGMEELSLAPVIIWFVLGSLTFFLIDRFLEKKGGQIAQLLAMLMDFIPESIALGAIFATDTKTGILLAIFIGLQNLPEAFNSYQDLRKSNFSNQKTLWLMFALSFSGIVGSLIGYFFLQDQPEVTSSLMLFASGGILYLIFEDIAPQAKLEQSWLPALGANLGFLIGIVGEKLIG</sequence>
<dbReference type="Proteomes" id="UP000317169">
    <property type="component" value="Unassembled WGS sequence"/>
</dbReference>
<evidence type="ECO:0000256" key="2">
    <source>
        <dbReference type="ARBA" id="ARBA00006939"/>
    </source>
</evidence>
<keyword evidence="10" id="KW-1185">Reference proteome</keyword>
<dbReference type="OrthoDB" id="5766358at2"/>
<keyword evidence="4 8" id="KW-0812">Transmembrane</keyword>
<gene>
    <name evidence="9" type="ORF">FKR84_01720</name>
</gene>
<comment type="subcellular location">
    <subcellularLocation>
        <location evidence="1">Cell membrane</location>
        <topology evidence="1">Multi-pass membrane protein</topology>
    </subcellularLocation>
</comment>
<keyword evidence="7 8" id="KW-0472">Membrane</keyword>